<sequence>MNGYRKRVVDDELNELIAALPAIALEGAKGVGKTATAEGRCRTIFRFDDPAQRAIAEADMGVVLNQDTPLLIDEWQRVPSVWDAVRRAVDRDQTSGRFLLTGSASPTTPPTHSGAGRIVTLRMRPMSLAERGVGVPTVSLRELLFGHRPEIVGKTNIALADYVREIVHSGFPGIRPLSGRALRLQLDGYLRRIIDTDFPEQGYMVRRPEVLRRWLAAYAAATATTASLETIRDAAFGGDKEKPSKTTTQPYREILERLWIVDPLPAWLPSRNHLKRLAQPPKHHLADPALAVRMLGLDESALLAGEESMLSIPRDGSLLGHLFESLVTLGIRVFAQAAEAHVSHLRLHGGRQEVDLIVERGDQRVIAIEVKLSSTIKESDVRHLLWLREQLGDELLDMLVIHTGTQAYRRPDGIAVIPAALLGA</sequence>
<organism evidence="3">
    <name type="scientific">Chlorobium chlorochromatii (strain CaD3)</name>
    <dbReference type="NCBI Taxonomy" id="340177"/>
    <lineage>
        <taxon>Bacteria</taxon>
        <taxon>Pseudomonadati</taxon>
        <taxon>Chlorobiota</taxon>
        <taxon>Chlorobiia</taxon>
        <taxon>Chlorobiales</taxon>
        <taxon>Chlorobiaceae</taxon>
        <taxon>Chlorobium/Pelodictyon group</taxon>
        <taxon>Chlorobium</taxon>
    </lineage>
</organism>
<reference evidence="3" key="1">
    <citation type="submission" date="2005-08" db="EMBL/GenBank/DDBJ databases">
        <title>Complete sequence of Chlorobium chlorochromatii CaD3.</title>
        <authorList>
            <person name="Copeland A."/>
            <person name="Lucas S."/>
            <person name="Lapidus A."/>
            <person name="Barry K."/>
            <person name="Detter J.C."/>
            <person name="Glavina T."/>
            <person name="Hammon N."/>
            <person name="Israni S."/>
            <person name="Pitluck S."/>
            <person name="Bryant D."/>
            <person name="Schmutz J."/>
            <person name="Larimer F."/>
            <person name="Land M."/>
            <person name="Kyrpides N."/>
            <person name="Ivanova N."/>
            <person name="Richardson P."/>
        </authorList>
    </citation>
    <scope>NUCLEOTIDE SEQUENCE [LARGE SCALE GENOMIC DNA]</scope>
    <source>
        <strain evidence="3">CaD3</strain>
    </source>
</reference>
<dbReference type="OrthoDB" id="128089at2"/>
<feature type="domain" description="DUF4143" evidence="2">
    <location>
        <begin position="205"/>
        <end position="373"/>
    </location>
</feature>
<dbReference type="PANTHER" id="PTHR43566">
    <property type="entry name" value="CONSERVED PROTEIN"/>
    <property type="match status" value="1"/>
</dbReference>
<dbReference type="SUPFAM" id="SSF52540">
    <property type="entry name" value="P-loop containing nucleoside triphosphate hydrolases"/>
    <property type="match status" value="1"/>
</dbReference>
<dbReference type="InterPro" id="IPR041682">
    <property type="entry name" value="AAA_14"/>
</dbReference>
<gene>
    <name evidence="3" type="ordered locus">Cag_1709</name>
</gene>
<evidence type="ECO:0000259" key="2">
    <source>
        <dbReference type="Pfam" id="PF13635"/>
    </source>
</evidence>
<dbReference type="InterPro" id="IPR025420">
    <property type="entry name" value="DUF4143"/>
</dbReference>
<feature type="domain" description="AAA" evidence="1">
    <location>
        <begin position="22"/>
        <end position="130"/>
    </location>
</feature>
<name>Q3APW5_CHLCH</name>
<dbReference type="Pfam" id="PF13173">
    <property type="entry name" value="AAA_14"/>
    <property type="match status" value="1"/>
</dbReference>
<dbReference type="EMBL" id="CP000108">
    <property type="protein sequence ID" value="ABB28960.1"/>
    <property type="molecule type" value="Genomic_DNA"/>
</dbReference>
<evidence type="ECO:0008006" key="4">
    <source>
        <dbReference type="Google" id="ProtNLM"/>
    </source>
</evidence>
<evidence type="ECO:0000259" key="1">
    <source>
        <dbReference type="Pfam" id="PF13173"/>
    </source>
</evidence>
<proteinExistence type="predicted"/>
<accession>Q3APW5</accession>
<dbReference type="eggNOG" id="COG1373">
    <property type="taxonomic scope" value="Bacteria"/>
</dbReference>
<dbReference type="AlphaFoldDB" id="Q3APW5"/>
<dbReference type="KEGG" id="cch:Cag_1709"/>
<dbReference type="Pfam" id="PF13635">
    <property type="entry name" value="DUF4143"/>
    <property type="match status" value="1"/>
</dbReference>
<evidence type="ECO:0000313" key="3">
    <source>
        <dbReference type="EMBL" id="ABB28960.1"/>
    </source>
</evidence>
<dbReference type="HOGENOM" id="CLU_041527_4_1_10"/>
<protein>
    <recommendedName>
        <fullName evidence="4">ATPase</fullName>
    </recommendedName>
</protein>
<dbReference type="PANTHER" id="PTHR43566:SF2">
    <property type="entry name" value="DUF4143 DOMAIN-CONTAINING PROTEIN"/>
    <property type="match status" value="1"/>
</dbReference>
<dbReference type="InterPro" id="IPR027417">
    <property type="entry name" value="P-loop_NTPase"/>
</dbReference>